<keyword evidence="2" id="KW-0964">Secreted</keyword>
<dbReference type="SMART" id="SM00215">
    <property type="entry name" value="VWC_out"/>
    <property type="match status" value="2"/>
</dbReference>
<evidence type="ECO:0000259" key="12">
    <source>
        <dbReference type="PROSITE" id="PS50026"/>
    </source>
</evidence>
<comment type="caution">
    <text evidence="14">The sequence shown here is derived from an EMBL/GenBank/DDBJ whole genome shotgun (WGS) entry which is preliminary data.</text>
</comment>
<feature type="compositionally biased region" description="Low complexity" evidence="9">
    <location>
        <begin position="2164"/>
        <end position="2195"/>
    </location>
</feature>
<accession>A0AA88N9T4</accession>
<dbReference type="InterPro" id="IPR001007">
    <property type="entry name" value="VWF_dom"/>
</dbReference>
<feature type="domain" description="VWFD" evidence="13">
    <location>
        <begin position="2356"/>
        <end position="2536"/>
    </location>
</feature>
<feature type="domain" description="EGF-like" evidence="12">
    <location>
        <begin position="75"/>
        <end position="108"/>
    </location>
</feature>
<dbReference type="Pfam" id="PF25961">
    <property type="entry name" value="OTOGL_N"/>
    <property type="match status" value="1"/>
</dbReference>
<dbReference type="GO" id="GO:0007399">
    <property type="term" value="P:nervous system development"/>
    <property type="evidence" value="ECO:0007669"/>
    <property type="project" value="UniProtKB-ARBA"/>
</dbReference>
<dbReference type="Pfam" id="PF00094">
    <property type="entry name" value="VWD"/>
    <property type="match status" value="4"/>
</dbReference>
<feature type="compositionally biased region" description="Low complexity" evidence="9">
    <location>
        <begin position="1868"/>
        <end position="1887"/>
    </location>
</feature>
<protein>
    <recommendedName>
        <fullName evidence="16">Otogelin</fullName>
    </recommendedName>
</protein>
<dbReference type="GO" id="GO:0031012">
    <property type="term" value="C:extracellular matrix"/>
    <property type="evidence" value="ECO:0007669"/>
    <property type="project" value="TreeGrafter"/>
</dbReference>
<feature type="compositionally biased region" description="Basic and acidic residues" evidence="9">
    <location>
        <begin position="2196"/>
        <end position="2213"/>
    </location>
</feature>
<feature type="compositionally biased region" description="Low complexity" evidence="9">
    <location>
        <begin position="1449"/>
        <end position="1459"/>
    </location>
</feature>
<feature type="compositionally biased region" description="Low complexity" evidence="9">
    <location>
        <begin position="1949"/>
        <end position="1962"/>
    </location>
</feature>
<dbReference type="Pfam" id="PF25960">
    <property type="entry name" value="Fn1-VW_OTOGL"/>
    <property type="match status" value="1"/>
</dbReference>
<comment type="caution">
    <text evidence="8">Lacks conserved residue(s) required for the propagation of feature annotation.</text>
</comment>
<dbReference type="InterPro" id="IPR006207">
    <property type="entry name" value="Cys_knot_C"/>
</dbReference>
<dbReference type="GO" id="GO:0046556">
    <property type="term" value="F:alpha-L-arabinofuranosidase activity"/>
    <property type="evidence" value="ECO:0007669"/>
    <property type="project" value="InterPro"/>
</dbReference>
<dbReference type="PROSITE" id="PS50026">
    <property type="entry name" value="EGF_3"/>
    <property type="match status" value="1"/>
</dbReference>
<dbReference type="PROSITE" id="PS51233">
    <property type="entry name" value="VWFD"/>
    <property type="match status" value="4"/>
</dbReference>
<feature type="compositionally biased region" description="Pro residues" evidence="9">
    <location>
        <begin position="1506"/>
        <end position="1517"/>
    </location>
</feature>
<feature type="compositionally biased region" description="Low complexity" evidence="9">
    <location>
        <begin position="2115"/>
        <end position="2157"/>
    </location>
</feature>
<feature type="compositionally biased region" description="Low complexity" evidence="9">
    <location>
        <begin position="1613"/>
        <end position="1635"/>
    </location>
</feature>
<feature type="compositionally biased region" description="Polar residues" evidence="9">
    <location>
        <begin position="1636"/>
        <end position="1655"/>
    </location>
</feature>
<keyword evidence="8" id="KW-0245">EGF-like domain</keyword>
<dbReference type="GO" id="GO:0046373">
    <property type="term" value="P:L-arabinose metabolic process"/>
    <property type="evidence" value="ECO:0007669"/>
    <property type="project" value="InterPro"/>
</dbReference>
<feature type="compositionally biased region" description="Polar residues" evidence="9">
    <location>
        <begin position="1846"/>
        <end position="1858"/>
    </location>
</feature>
<dbReference type="EMBL" id="JAUPFM010000004">
    <property type="protein sequence ID" value="KAK2854260.1"/>
    <property type="molecule type" value="Genomic_DNA"/>
</dbReference>
<dbReference type="InterPro" id="IPR058754">
    <property type="entry name" value="OTOGL-like_N"/>
</dbReference>
<keyword evidence="3" id="KW-0677">Repeat</keyword>
<keyword evidence="10" id="KW-0732">Signal</keyword>
<organism evidence="14 15">
    <name type="scientific">Channa striata</name>
    <name type="common">Snakehead murrel</name>
    <name type="synonym">Ophicephalus striatus</name>
    <dbReference type="NCBI Taxonomy" id="64152"/>
    <lineage>
        <taxon>Eukaryota</taxon>
        <taxon>Metazoa</taxon>
        <taxon>Chordata</taxon>
        <taxon>Craniata</taxon>
        <taxon>Vertebrata</taxon>
        <taxon>Euteleostomi</taxon>
        <taxon>Actinopterygii</taxon>
        <taxon>Neopterygii</taxon>
        <taxon>Teleostei</taxon>
        <taxon>Neoteleostei</taxon>
        <taxon>Acanthomorphata</taxon>
        <taxon>Anabantaria</taxon>
        <taxon>Anabantiformes</taxon>
        <taxon>Channoidei</taxon>
        <taxon>Channidae</taxon>
        <taxon>Channa</taxon>
    </lineage>
</organism>
<feature type="chain" id="PRO_5041720759" description="Otogelin" evidence="10">
    <location>
        <begin position="29"/>
        <end position="3168"/>
    </location>
</feature>
<evidence type="ECO:0000256" key="6">
    <source>
        <dbReference type="ARBA" id="ARBA00061260"/>
    </source>
</evidence>
<feature type="region of interest" description="Disordered" evidence="9">
    <location>
        <begin position="2245"/>
        <end position="2281"/>
    </location>
</feature>
<dbReference type="Proteomes" id="UP001187415">
    <property type="component" value="Unassembled WGS sequence"/>
</dbReference>
<name>A0AA88N9T4_CHASR</name>
<dbReference type="InterPro" id="IPR058753">
    <property type="entry name" value="TIL_OTOGL_Mucin"/>
</dbReference>
<dbReference type="SUPFAM" id="SSF57567">
    <property type="entry name" value="Serine protease inhibitors"/>
    <property type="match status" value="5"/>
</dbReference>
<evidence type="ECO:0008006" key="16">
    <source>
        <dbReference type="Google" id="ProtNLM"/>
    </source>
</evidence>
<evidence type="ECO:0000256" key="10">
    <source>
        <dbReference type="SAM" id="SignalP"/>
    </source>
</evidence>
<dbReference type="InterPro" id="IPR036084">
    <property type="entry name" value="Ser_inhib-like_sf"/>
</dbReference>
<dbReference type="Pfam" id="PF25962">
    <property type="entry name" value="TIL_OTOGL_Mucin"/>
    <property type="match status" value="1"/>
</dbReference>
<feature type="region of interest" description="Disordered" evidence="9">
    <location>
        <begin position="2115"/>
        <end position="2225"/>
    </location>
</feature>
<feature type="domain" description="CTCK" evidence="11">
    <location>
        <begin position="3083"/>
        <end position="3168"/>
    </location>
</feature>
<reference evidence="14" key="1">
    <citation type="submission" date="2023-07" db="EMBL/GenBank/DDBJ databases">
        <title>Chromosome-level Genome Assembly of Striped Snakehead (Channa striata).</title>
        <authorList>
            <person name="Liu H."/>
        </authorList>
    </citation>
    <scope>NUCLEOTIDE SEQUENCE</scope>
    <source>
        <strain evidence="14">Gz</strain>
        <tissue evidence="14">Muscle</tissue>
    </source>
</reference>
<evidence type="ECO:0000256" key="9">
    <source>
        <dbReference type="SAM" id="MobiDB-lite"/>
    </source>
</evidence>
<evidence type="ECO:0000313" key="15">
    <source>
        <dbReference type="Proteomes" id="UP001187415"/>
    </source>
</evidence>
<dbReference type="InterPro" id="IPR050780">
    <property type="entry name" value="Mucin_vWF_Thrombospondin_sf"/>
</dbReference>
<gene>
    <name evidence="14" type="ORF">Q5P01_006921</name>
</gene>
<evidence type="ECO:0000256" key="2">
    <source>
        <dbReference type="ARBA" id="ARBA00022525"/>
    </source>
</evidence>
<feature type="signal peptide" evidence="10">
    <location>
        <begin position="1"/>
        <end position="28"/>
    </location>
</feature>
<dbReference type="SMART" id="SM00041">
    <property type="entry name" value="CT"/>
    <property type="match status" value="1"/>
</dbReference>
<feature type="compositionally biased region" description="Low complexity" evidence="9">
    <location>
        <begin position="1804"/>
        <end position="1816"/>
    </location>
</feature>
<dbReference type="SUPFAM" id="SSF110221">
    <property type="entry name" value="AbfB domain"/>
    <property type="match status" value="1"/>
</dbReference>
<evidence type="ECO:0000256" key="3">
    <source>
        <dbReference type="ARBA" id="ARBA00022737"/>
    </source>
</evidence>
<feature type="disulfide bond" evidence="8">
    <location>
        <begin position="79"/>
        <end position="89"/>
    </location>
</feature>
<comment type="subcellular location">
    <subcellularLocation>
        <location evidence="1">Secreted</location>
    </subcellularLocation>
</comment>
<feature type="region of interest" description="Disordered" evidence="9">
    <location>
        <begin position="1794"/>
        <end position="1887"/>
    </location>
</feature>
<dbReference type="Gene3D" id="2.80.10.50">
    <property type="match status" value="1"/>
</dbReference>
<dbReference type="GO" id="GO:0005615">
    <property type="term" value="C:extracellular space"/>
    <property type="evidence" value="ECO:0007669"/>
    <property type="project" value="TreeGrafter"/>
</dbReference>
<feature type="domain" description="VWFD" evidence="13">
    <location>
        <begin position="483"/>
        <end position="659"/>
    </location>
</feature>
<dbReference type="CDD" id="cd19941">
    <property type="entry name" value="TIL"/>
    <property type="match status" value="4"/>
</dbReference>
<dbReference type="InterPro" id="IPR036195">
    <property type="entry name" value="AbfB_ABD_sf"/>
</dbReference>
<dbReference type="Pfam" id="PF01826">
    <property type="entry name" value="TIL"/>
    <property type="match status" value="2"/>
</dbReference>
<dbReference type="InterPro" id="IPR007934">
    <property type="entry name" value="AbfB_ABD"/>
</dbReference>
<keyword evidence="4 8" id="KW-1015">Disulfide bond</keyword>
<evidence type="ECO:0000256" key="8">
    <source>
        <dbReference type="PROSITE-ProRule" id="PRU00076"/>
    </source>
</evidence>
<dbReference type="Pfam" id="PF08742">
    <property type="entry name" value="C8"/>
    <property type="match status" value="4"/>
</dbReference>
<dbReference type="PANTHER" id="PTHR11339:SF228">
    <property type="entry name" value="OTOGELIN"/>
    <property type="match status" value="1"/>
</dbReference>
<dbReference type="InterPro" id="IPR001846">
    <property type="entry name" value="VWF_type-D"/>
</dbReference>
<sequence length="3168" mass="343982">MDPHSRRSCERRLHVFSLSLLLICQAPADQSPSISSSAPSSVVRAAFSPDERPVNISLLTRQAKEALQSSHRRIPAVPCVVPCLNGGQCLQAESCDCSLYQATGHRCQTVPNPGFEREMTCRTWGQYNFETFDGLYYHFPGRCTYTLMRDCEETTQASIVVQIHNDPSCDSAPYTCQRSVSIFLPWEGELRLHASNVTFKGQSLQLPHHIHDLQLERISQYVLVTQEHGFTLAWEGRSGSVYIKLSPEFVGRTCGLCGNFNADVQDDLKTSYGVLTQEIEMFGNSWAEAEPHHSRCPVVPSGFSSPCAAVDAHVLLKVEEVCAMLLDPPFQSCHEFVSPLSYMASCSNDLCMSGPSGDEVCQVFSEYARACAHADHPLHDWRQRIPHCAKQCPLGLQYRECISCCPESCSLERTCIDSKLACLDGCYCPEGLIYEDGGCVTPSDCPCEYHGMFYPSGQTLQEECNNCTCVGGVWNCTDYSCPGECSVTGDMYFQSFDGRIYTFPAACQYVLAKSRSSGRFTVTIQNAPCGANLDGACIQSVNLVIDEDPRTEITLSHVGEVFMAGQYRISLPYSDETFHIQELSSMFLQVKTAFGLRLQYSWKEFRLYLQASELWKDDTVGLCGTFNGNIQDDFLSPSGMIESTPQLFGNAWRVSSACSPSLSPPQLDPCDTHQQAVTYASEMCEVLNGDLFSACHEYLSPAPFHQQCRSDTCKCGTPCLCSALAHYAHHCRRFSVIVDFRSQIHDCAVACPATMQYGTCVSSCQRRCSALSVPQRCGEECEEGCACPQGSFYNHRTHTCVHRSECPCSFLGADYEPGDVILTSAGVQLCLNGKLVSQTPEHDEFCPAGQLYQNCSEGEDGLLPGRGVTCERTCESYLLNLTCSTHEPCVAGCTCPAGLLKHGDECFEPAACPCLWKGKEYFPGDRVSSPCHECVCQHGTFQCEFRPCPSMCTAYGDRHYRTFDGLLFDYVGACKVYLVKSSADTMLSVTAENVDCFDSGVICRKSLLINVGRTFVAFDDDSGKPNPSSVIDRKQSMFIWPAGYFTVIHFPVDDVTVLWDRRTTVHIQTGPRWQGKLSGLCGNFDLKTVNEMRTPDNIDSPTPQEFGNSWTAAECVNSPDIRHPCSLSPLREPFAKRQCAVLLSEVFQACHPVVDVTWFYMNCLADTCACSRGGDCECFCTSVAAYAQRCCHQGVPVDWRSPSLCPYDCEFYNKVLGKGPFRLITFRDRTLLAANRSTGSALLQQANLSAAAGIISEFMMTPGLSRARPHDTSRVSFEAADRPNYFLYVSPGGQVRLAKWEESEAFWEGATFVLHRNTWIPGYDSLESHAKPGFFLYAASPRLHLLKYRHFDSFRKATLFRLTGPTPDAPPAPRCQWRYDSCVRPCFKTCSDPSAEACVTIPQVEGCLPVCPPHMVLDEVTRRCVYVEDCIRSPVSVQPATPSTAVTSAGTTSLGTTPITTPPPPHTGLTTTAPAVPAETSSKAPAAPDEPTQPVATSPSATPEYPRSPSPPTAPPDVRPEVVEPLSTVGVTETLLTTTTTWTTRSTVSPSSPSTSSAPSTVTTLLTSSASSTPPPVTTKVTTLQPATTSFIVGPSISILPPVVVHPTKETTEATTHSAAAPPPVTASSPAPVSETSLATERSTSRTTPAYTETSTRAGTVARRPPTTTTPIPPVRPSTARTTASPLPTLRPVETGTASLPTVVPAQTTESVTPVAHFTTRRTTPPVTTEKIEYPTPAESTTFTATSTTTTVHVVPATSVPPAPTSAAGELRTTTKKVTIPESTVSEMPLHTMTTAVPPPEKITTTSPVSTSTTYTQRTSWSAAVPTTGRTTQTTAAEPPLVPEISTASTGRPVTTKPTLAPLSPTQTTSRPLPPTTKSSTPSTIHTTELWRPPHRETSSTPVYRPTLEPLPEISSEPLVHVLTSTKMTELPLPVTTMTSLLTTATSAAATPATSHTTTSPAEVAATTSSKVGPPAPGAPGAPETPLTTALTGAPAAVVTTTLRPVVMQPITETTRPVTGRVEVSTRATTVPTPSLSVLHTTTSATPKQTTFPEKVTTRLVSTARATPATTTIARTTTFRTTPRVPVTSRVTPRITERSTVRPATTRVTIVTSPSTLTTRSTTHGLPTITPRPGTTTTPAVPSRPTATSTESVTTARTTEHADTTTAVPGLTGVTTTAPVPTLTTVTASTGVPSPTHREPTTSEETRTTKKPDVSPSTAQEATPPADTLISTLIPTAATTSFPAATTVQTIGPDHRTSPSPTTRPAPESPYTPVEMTRPTAEGTTSMAVSATRMCTPPYAEIVDECTKYICVNNQLVLFNKSQSCPFTSEPPNCGLLGFAVLVNGDKCCPKWDCPCRCSMFPDLNVITFDGNSFAIYKAASYIVTQLPNETVSVLVQECPADSESPLLWNFTNLCLVALNITHNSNHIVINRLQRRLYVNSRYAKPRFKKYGFEIYDTGNMYLIRSPAGLKLQWYHSTGMMVIDSSSNKLPTMGLCGFCDGDPTNDLTLANGTVVGASEDPALFIDSWQVPNTTSYVSHSRRREHNCSTSDCSSCLDMLENHAFAPCHAFVPPSTFCEVWVRDSEYVNNQCVALAAYAASCHKFSICIEWRRPDYCPFMCPDTLRYQACLPACTSQSCPNHDFDSDPDHCSGLTEGCVCPEGTLLHRPYSALCISPDKCACTDSSGVPRAHGEMWKASKDACCVYRCDNDTIVPVEYNCSNVVAPACHRAGEVTISLADDTSCCPQKVCVCNQSLCELLPPECQYGEKLVSYYRQDSCCPHYVCECDPQLCESDIPSCREDQTLAATRADGSCCLAHICMCSSCPVAPPLCQDGEVLTVDSNTTDRCCPTYQCVCEPYRCPQVSCPLGMSVVSVSSPERCCPDQTCECSCEKISSPKCGLGEAAQLDRAFLSDPQNQCACKRYKCVREAVCVFGERGVLRPGQTLVERGDDGLCHSRQCSRILDPASGFHLLRTSTVNCSIHCQPNQIYVPPKDQSTCCGVCKNISCLYEHENGTAVLYKPGKSWVSNCTRFDCADTLSGPTLISYSFSCPPFNETECVKVGGTVVSYMDGCCKTCKEDGKSCQKVTVRMTIRKNDCRSNRPVNIVSCDGKCPSASIYNYNINTYARFCKCCRETGLQRRSVQLYCSSNSTWVSYTIQEPTDCSCQWS</sequence>
<keyword evidence="5" id="KW-0325">Glycoprotein</keyword>
<dbReference type="PROSITE" id="PS01225">
    <property type="entry name" value="CTCK_2"/>
    <property type="match status" value="1"/>
</dbReference>
<feature type="domain" description="VWFD" evidence="13">
    <location>
        <begin position="119"/>
        <end position="297"/>
    </location>
</feature>
<dbReference type="InterPro" id="IPR058755">
    <property type="entry name" value="Fn1-VW_OTOGL"/>
</dbReference>
<keyword evidence="15" id="KW-1185">Reference proteome</keyword>
<evidence type="ECO:0000256" key="1">
    <source>
        <dbReference type="ARBA" id="ARBA00004613"/>
    </source>
</evidence>
<dbReference type="SMART" id="SM00216">
    <property type="entry name" value="VWD"/>
    <property type="match status" value="4"/>
</dbReference>
<feature type="compositionally biased region" description="Low complexity" evidence="9">
    <location>
        <begin position="1526"/>
        <end position="1580"/>
    </location>
</feature>
<evidence type="ECO:0000256" key="5">
    <source>
        <dbReference type="ARBA" id="ARBA00023180"/>
    </source>
</evidence>
<evidence type="ECO:0000313" key="14">
    <source>
        <dbReference type="EMBL" id="KAK2854260.1"/>
    </source>
</evidence>
<evidence type="ECO:0000259" key="13">
    <source>
        <dbReference type="PROSITE" id="PS51233"/>
    </source>
</evidence>
<feature type="disulfide bond" evidence="7">
    <location>
        <begin position="3097"/>
        <end position="3146"/>
    </location>
</feature>
<evidence type="ECO:0000256" key="4">
    <source>
        <dbReference type="ARBA" id="ARBA00023157"/>
    </source>
</evidence>
<dbReference type="PANTHER" id="PTHR11339">
    <property type="entry name" value="EXTRACELLULAR MATRIX GLYCOPROTEIN RELATED"/>
    <property type="match status" value="1"/>
</dbReference>
<feature type="compositionally biased region" description="Low complexity" evidence="9">
    <location>
        <begin position="1656"/>
        <end position="1670"/>
    </location>
</feature>
<proteinExistence type="inferred from homology"/>
<feature type="region of interest" description="Disordered" evidence="9">
    <location>
        <begin position="1437"/>
        <end position="1580"/>
    </location>
</feature>
<dbReference type="InterPro" id="IPR014853">
    <property type="entry name" value="VWF/SSPO/ZAN-like_Cys-rich_dom"/>
</dbReference>
<dbReference type="InterPro" id="IPR002919">
    <property type="entry name" value="TIL_dom"/>
</dbReference>
<comment type="similarity">
    <text evidence="6">Belongs to the otogelin family.</text>
</comment>
<feature type="domain" description="VWFD" evidence="13">
    <location>
        <begin position="950"/>
        <end position="1119"/>
    </location>
</feature>
<dbReference type="InterPro" id="IPR000742">
    <property type="entry name" value="EGF"/>
</dbReference>
<dbReference type="Gene3D" id="2.10.25.10">
    <property type="entry name" value="Laminin"/>
    <property type="match status" value="4"/>
</dbReference>
<feature type="compositionally biased region" description="Low complexity" evidence="9">
    <location>
        <begin position="1823"/>
        <end position="1837"/>
    </location>
</feature>
<evidence type="ECO:0000259" key="11">
    <source>
        <dbReference type="PROSITE" id="PS01225"/>
    </source>
</evidence>
<evidence type="ECO:0000256" key="7">
    <source>
        <dbReference type="PROSITE-ProRule" id="PRU00039"/>
    </source>
</evidence>
<feature type="compositionally biased region" description="Polar residues" evidence="9">
    <location>
        <begin position="1437"/>
        <end position="1448"/>
    </location>
</feature>
<feature type="region of interest" description="Disordered" evidence="9">
    <location>
        <begin position="1949"/>
        <end position="1989"/>
    </location>
</feature>
<dbReference type="Pfam" id="PF05270">
    <property type="entry name" value="AbfB"/>
    <property type="match status" value="1"/>
</dbReference>
<dbReference type="SMART" id="SM00832">
    <property type="entry name" value="C8"/>
    <property type="match status" value="4"/>
</dbReference>
<feature type="region of interest" description="Disordered" evidence="9">
    <location>
        <begin position="1609"/>
        <end position="1695"/>
    </location>
</feature>